<gene>
    <name evidence="1" type="ORF">ACFQ07_03465</name>
</gene>
<dbReference type="EMBL" id="JBHTIR010000302">
    <property type="protein sequence ID" value="MFD0851259.1"/>
    <property type="molecule type" value="Genomic_DNA"/>
</dbReference>
<evidence type="ECO:0000313" key="1">
    <source>
        <dbReference type="EMBL" id="MFD0851259.1"/>
    </source>
</evidence>
<proteinExistence type="predicted"/>
<dbReference type="Proteomes" id="UP001597083">
    <property type="component" value="Unassembled WGS sequence"/>
</dbReference>
<organism evidence="1 2">
    <name type="scientific">Actinomadura adrarensis</name>
    <dbReference type="NCBI Taxonomy" id="1819600"/>
    <lineage>
        <taxon>Bacteria</taxon>
        <taxon>Bacillati</taxon>
        <taxon>Actinomycetota</taxon>
        <taxon>Actinomycetes</taxon>
        <taxon>Streptosporangiales</taxon>
        <taxon>Thermomonosporaceae</taxon>
        <taxon>Actinomadura</taxon>
    </lineage>
</organism>
<evidence type="ECO:0000313" key="2">
    <source>
        <dbReference type="Proteomes" id="UP001597083"/>
    </source>
</evidence>
<name>A0ABW3CBH7_9ACTN</name>
<keyword evidence="2" id="KW-1185">Reference proteome</keyword>
<sequence length="99" mass="10648">STGVSGTVAMQRKQWGSGIGLRLTRVRGPLRCELIAIDRTGQEHTVSGWSVPPKGYGFPDSAMPNLTLQGATALAPDQITRFEVRTLTGDRTILTVPNN</sequence>
<protein>
    <submittedName>
        <fullName evidence="1">RNA polymerase subunit sigma</fullName>
    </submittedName>
</protein>
<feature type="non-terminal residue" evidence="1">
    <location>
        <position position="1"/>
    </location>
</feature>
<accession>A0ABW3CBH7</accession>
<reference evidence="2" key="1">
    <citation type="journal article" date="2019" name="Int. J. Syst. Evol. Microbiol.">
        <title>The Global Catalogue of Microorganisms (GCM) 10K type strain sequencing project: providing services to taxonomists for standard genome sequencing and annotation.</title>
        <authorList>
            <consortium name="The Broad Institute Genomics Platform"/>
            <consortium name="The Broad Institute Genome Sequencing Center for Infectious Disease"/>
            <person name="Wu L."/>
            <person name="Ma J."/>
        </authorList>
    </citation>
    <scope>NUCLEOTIDE SEQUENCE [LARGE SCALE GENOMIC DNA]</scope>
    <source>
        <strain evidence="2">JCM 31696</strain>
    </source>
</reference>
<comment type="caution">
    <text evidence="1">The sequence shown here is derived from an EMBL/GenBank/DDBJ whole genome shotgun (WGS) entry which is preliminary data.</text>
</comment>